<sequence>MKRFLRGLGRWLFRLGVLGILLLVGLTLPLRWIDPPTSAYMILDERRNDRAVRQQWVAYERLSDHLKLAVIASEDQKFPHHFGFDLEQIRQAVDTRLDGGRLRGASTISQQLARNLYLWPGQDWIRKGLEAALTVPLELFVPKHRLLEIYLNIAEFDTGVFGAEAASMQYFGKSARALSRNEAALLAAVLPAPKRFEANRPDDFLRQRQNWILEQMDNLGYGWIPPGPKAADP</sequence>
<dbReference type="Pfam" id="PF00912">
    <property type="entry name" value="Transgly"/>
    <property type="match status" value="1"/>
</dbReference>
<dbReference type="GO" id="GO:0005886">
    <property type="term" value="C:plasma membrane"/>
    <property type="evidence" value="ECO:0007669"/>
    <property type="project" value="UniProtKB-SubCell"/>
</dbReference>
<dbReference type="InterPro" id="IPR023346">
    <property type="entry name" value="Lysozyme-like_dom_sf"/>
</dbReference>
<dbReference type="EC" id="2.4.99.28" evidence="11"/>
<proteinExistence type="inferred from homology"/>
<dbReference type="AlphaFoldDB" id="A0A3E1KAQ1"/>
<evidence type="ECO:0000256" key="7">
    <source>
        <dbReference type="ARBA" id="ARBA00022984"/>
    </source>
</evidence>
<evidence type="ECO:0000256" key="10">
    <source>
        <dbReference type="ARBA" id="ARBA00023316"/>
    </source>
</evidence>
<keyword evidence="7 11" id="KW-0573">Peptidoglycan synthesis</keyword>
<dbReference type="RefSeq" id="WP_116649825.1">
    <property type="nucleotide sequence ID" value="NZ_QUZK01000018.1"/>
</dbReference>
<keyword evidence="1 11" id="KW-1003">Cell membrane</keyword>
<comment type="caution">
    <text evidence="13">The sequence shown here is derived from an EMBL/GenBank/DDBJ whole genome shotgun (WGS) entry which is preliminary data.</text>
</comment>
<comment type="function">
    <text evidence="11">Peptidoglycan polymerase that catalyzes glycan chain elongation from lipid-linked precursors.</text>
</comment>
<evidence type="ECO:0000256" key="11">
    <source>
        <dbReference type="HAMAP-Rule" id="MF_00766"/>
    </source>
</evidence>
<dbReference type="GO" id="GO:0071555">
    <property type="term" value="P:cell wall organization"/>
    <property type="evidence" value="ECO:0007669"/>
    <property type="project" value="UniProtKB-KW"/>
</dbReference>
<keyword evidence="10 11" id="KW-0961">Cell wall biogenesis/degradation</keyword>
<protein>
    <recommendedName>
        <fullName evidence="11">Biosynthetic peptidoglycan transglycosylase</fullName>
        <ecNumber evidence="11">2.4.99.28</ecNumber>
    </recommendedName>
    <alternativeName>
        <fullName evidence="11">Glycan polymerase</fullName>
    </alternativeName>
    <alternativeName>
        <fullName evidence="11">Peptidoglycan glycosyltransferase MtgA</fullName>
        <shortName evidence="11">PGT</shortName>
    </alternativeName>
</protein>
<dbReference type="GO" id="GO:0008955">
    <property type="term" value="F:peptidoglycan glycosyltransferase activity"/>
    <property type="evidence" value="ECO:0007669"/>
    <property type="project" value="UniProtKB-UniRule"/>
</dbReference>
<keyword evidence="3 11" id="KW-0328">Glycosyltransferase</keyword>
<name>A0A3E1KAQ1_9GAMM</name>
<accession>A0A3E1KAQ1</accession>
<keyword evidence="6 11" id="KW-0133">Cell shape</keyword>
<evidence type="ECO:0000256" key="8">
    <source>
        <dbReference type="ARBA" id="ARBA00022989"/>
    </source>
</evidence>
<gene>
    <name evidence="11" type="primary">mtgA</name>
    <name evidence="13" type="ORF">DZC52_03940</name>
</gene>
<keyword evidence="14" id="KW-1185">Reference proteome</keyword>
<keyword evidence="9 11" id="KW-0472">Membrane</keyword>
<dbReference type="SUPFAM" id="SSF53955">
    <property type="entry name" value="Lysozyme-like"/>
    <property type="match status" value="1"/>
</dbReference>
<dbReference type="InterPro" id="IPR036950">
    <property type="entry name" value="PBP_transglycosylase"/>
</dbReference>
<dbReference type="PANTHER" id="PTHR30400">
    <property type="entry name" value="MONOFUNCTIONAL BIOSYNTHETIC PEPTIDOGLYCAN TRANSGLYCOSYLASE"/>
    <property type="match status" value="1"/>
</dbReference>
<dbReference type="PANTHER" id="PTHR30400:SF0">
    <property type="entry name" value="BIOSYNTHETIC PEPTIDOGLYCAN TRANSGLYCOSYLASE"/>
    <property type="match status" value="1"/>
</dbReference>
<organism evidence="13 14">
    <name type="scientific">Wenzhouxiangella sediminis</name>
    <dbReference type="NCBI Taxonomy" id="1792836"/>
    <lineage>
        <taxon>Bacteria</taxon>
        <taxon>Pseudomonadati</taxon>
        <taxon>Pseudomonadota</taxon>
        <taxon>Gammaproteobacteria</taxon>
        <taxon>Chromatiales</taxon>
        <taxon>Wenzhouxiangellaceae</taxon>
        <taxon>Wenzhouxiangella</taxon>
    </lineage>
</organism>
<evidence type="ECO:0000256" key="3">
    <source>
        <dbReference type="ARBA" id="ARBA00022676"/>
    </source>
</evidence>
<dbReference type="InterPro" id="IPR001264">
    <property type="entry name" value="Glyco_trans_51"/>
</dbReference>
<keyword evidence="4 11" id="KW-0808">Transferase</keyword>
<dbReference type="GO" id="GO:0009274">
    <property type="term" value="C:peptidoglycan-based cell wall"/>
    <property type="evidence" value="ECO:0007669"/>
    <property type="project" value="InterPro"/>
</dbReference>
<dbReference type="HAMAP" id="MF_00766">
    <property type="entry name" value="PGT_MtgA"/>
    <property type="match status" value="1"/>
</dbReference>
<dbReference type="GO" id="GO:0016763">
    <property type="term" value="F:pentosyltransferase activity"/>
    <property type="evidence" value="ECO:0007669"/>
    <property type="project" value="InterPro"/>
</dbReference>
<feature type="domain" description="Glycosyl transferase family 51" evidence="12">
    <location>
        <begin position="50"/>
        <end position="216"/>
    </location>
</feature>
<feature type="transmembrane region" description="Helical" evidence="11">
    <location>
        <begin position="12"/>
        <end position="33"/>
    </location>
</feature>
<evidence type="ECO:0000313" key="14">
    <source>
        <dbReference type="Proteomes" id="UP000260351"/>
    </source>
</evidence>
<reference evidence="13 14" key="1">
    <citation type="submission" date="2018-08" db="EMBL/GenBank/DDBJ databases">
        <title>Wenzhouxiangella salilacus sp. nov., a novel bacterium isolated from a saline lake in Xinjiang Province, China.</title>
        <authorList>
            <person name="Han S."/>
        </authorList>
    </citation>
    <scope>NUCLEOTIDE SEQUENCE [LARGE SCALE GENOMIC DNA]</scope>
    <source>
        <strain evidence="13 14">XDB06</strain>
    </source>
</reference>
<dbReference type="UniPathway" id="UPA00219"/>
<dbReference type="OrthoDB" id="9766909at2"/>
<evidence type="ECO:0000256" key="5">
    <source>
        <dbReference type="ARBA" id="ARBA00022692"/>
    </source>
</evidence>
<keyword evidence="8 11" id="KW-1133">Transmembrane helix</keyword>
<evidence type="ECO:0000256" key="6">
    <source>
        <dbReference type="ARBA" id="ARBA00022960"/>
    </source>
</evidence>
<dbReference type="InterPro" id="IPR011812">
    <property type="entry name" value="Pep_trsgly"/>
</dbReference>
<evidence type="ECO:0000256" key="4">
    <source>
        <dbReference type="ARBA" id="ARBA00022679"/>
    </source>
</evidence>
<comment type="catalytic activity">
    <reaction evidence="11">
        <text>[GlcNAc-(1-&gt;4)-Mur2Ac(oyl-L-Ala-gamma-D-Glu-L-Lys-D-Ala-D-Ala)](n)-di-trans,octa-cis-undecaprenyl diphosphate + beta-D-GlcNAc-(1-&gt;4)-Mur2Ac(oyl-L-Ala-gamma-D-Glu-L-Lys-D-Ala-D-Ala)-di-trans,octa-cis-undecaprenyl diphosphate = [GlcNAc-(1-&gt;4)-Mur2Ac(oyl-L-Ala-gamma-D-Glu-L-Lys-D-Ala-D-Ala)](n+1)-di-trans,octa-cis-undecaprenyl diphosphate + di-trans,octa-cis-undecaprenyl diphosphate + H(+)</text>
        <dbReference type="Rhea" id="RHEA:23708"/>
        <dbReference type="Rhea" id="RHEA-COMP:9602"/>
        <dbReference type="Rhea" id="RHEA-COMP:9603"/>
        <dbReference type="ChEBI" id="CHEBI:15378"/>
        <dbReference type="ChEBI" id="CHEBI:58405"/>
        <dbReference type="ChEBI" id="CHEBI:60033"/>
        <dbReference type="ChEBI" id="CHEBI:78435"/>
        <dbReference type="EC" id="2.4.99.28"/>
    </reaction>
</comment>
<keyword evidence="2 11" id="KW-0997">Cell inner membrane</keyword>
<evidence type="ECO:0000256" key="1">
    <source>
        <dbReference type="ARBA" id="ARBA00022475"/>
    </source>
</evidence>
<comment type="pathway">
    <text evidence="11">Cell wall biogenesis; peptidoglycan biosynthesis.</text>
</comment>
<dbReference type="GO" id="GO:0008360">
    <property type="term" value="P:regulation of cell shape"/>
    <property type="evidence" value="ECO:0007669"/>
    <property type="project" value="UniProtKB-KW"/>
</dbReference>
<comment type="similarity">
    <text evidence="11">Belongs to the glycosyltransferase 51 family.</text>
</comment>
<evidence type="ECO:0000259" key="12">
    <source>
        <dbReference type="Pfam" id="PF00912"/>
    </source>
</evidence>
<comment type="subcellular location">
    <subcellularLocation>
        <location evidence="11">Cell inner membrane</location>
        <topology evidence="11">Single-pass membrane protein</topology>
    </subcellularLocation>
</comment>
<evidence type="ECO:0000313" key="13">
    <source>
        <dbReference type="EMBL" id="RFF31519.1"/>
    </source>
</evidence>
<evidence type="ECO:0000256" key="2">
    <source>
        <dbReference type="ARBA" id="ARBA00022519"/>
    </source>
</evidence>
<dbReference type="Proteomes" id="UP000260351">
    <property type="component" value="Unassembled WGS sequence"/>
</dbReference>
<dbReference type="Gene3D" id="1.10.3810.10">
    <property type="entry name" value="Biosynthetic peptidoglycan transglycosylase-like"/>
    <property type="match status" value="1"/>
</dbReference>
<dbReference type="GO" id="GO:0009252">
    <property type="term" value="P:peptidoglycan biosynthetic process"/>
    <property type="evidence" value="ECO:0007669"/>
    <property type="project" value="UniProtKB-UniRule"/>
</dbReference>
<keyword evidence="5 11" id="KW-0812">Transmembrane</keyword>
<evidence type="ECO:0000256" key="9">
    <source>
        <dbReference type="ARBA" id="ARBA00023136"/>
    </source>
</evidence>
<dbReference type="NCBIfam" id="TIGR02070">
    <property type="entry name" value="mono_pep_trsgly"/>
    <property type="match status" value="1"/>
</dbReference>
<dbReference type="EMBL" id="QUZK01000018">
    <property type="protein sequence ID" value="RFF31519.1"/>
    <property type="molecule type" value="Genomic_DNA"/>
</dbReference>